<comment type="subcellular location">
    <subcellularLocation>
        <location evidence="1">Cell membrane</location>
        <topology evidence="1">Multi-pass membrane protein</topology>
    </subcellularLocation>
</comment>
<dbReference type="EC" id="3.6.3.-" evidence="10"/>
<feature type="transmembrane region" description="Helical" evidence="7">
    <location>
        <begin position="32"/>
        <end position="52"/>
    </location>
</feature>
<evidence type="ECO:0000256" key="6">
    <source>
        <dbReference type="ARBA" id="ARBA00038076"/>
    </source>
</evidence>
<comment type="similarity">
    <text evidence="6">Belongs to the ABC-4 integral membrane protein family.</text>
</comment>
<dbReference type="PANTHER" id="PTHR30572">
    <property type="entry name" value="MEMBRANE COMPONENT OF TRANSPORTER-RELATED"/>
    <property type="match status" value="1"/>
</dbReference>
<gene>
    <name evidence="10" type="primary">macB_3</name>
    <name evidence="10" type="ORF">Spa11_33810</name>
</gene>
<evidence type="ECO:0000256" key="4">
    <source>
        <dbReference type="ARBA" id="ARBA00022989"/>
    </source>
</evidence>
<keyword evidence="2" id="KW-1003">Cell membrane</keyword>
<evidence type="ECO:0000259" key="9">
    <source>
        <dbReference type="Pfam" id="PF12704"/>
    </source>
</evidence>
<accession>A0A518KBL4</accession>
<dbReference type="GO" id="GO:0022857">
    <property type="term" value="F:transmembrane transporter activity"/>
    <property type="evidence" value="ECO:0007669"/>
    <property type="project" value="TreeGrafter"/>
</dbReference>
<keyword evidence="11" id="KW-1185">Reference proteome</keyword>
<dbReference type="GO" id="GO:0005524">
    <property type="term" value="F:ATP binding"/>
    <property type="evidence" value="ECO:0007669"/>
    <property type="project" value="UniProtKB-KW"/>
</dbReference>
<feature type="domain" description="ABC3 transporter permease C-terminal" evidence="8">
    <location>
        <begin position="306"/>
        <end position="438"/>
    </location>
</feature>
<evidence type="ECO:0000256" key="5">
    <source>
        <dbReference type="ARBA" id="ARBA00023136"/>
    </source>
</evidence>
<keyword evidence="10" id="KW-0067">ATP-binding</keyword>
<dbReference type="InterPro" id="IPR050250">
    <property type="entry name" value="Macrolide_Exporter_MacB"/>
</dbReference>
<evidence type="ECO:0000313" key="10">
    <source>
        <dbReference type="EMBL" id="QDV75168.1"/>
    </source>
</evidence>
<keyword evidence="4 7" id="KW-1133">Transmembrane helix</keyword>
<sequence length="445" mass="48233">MASPSFIASFARWRRTVALSVKSLLLHPMRSGLTVLGILIGVLSVVWLLAIGEGISQASQEQIASLGAKNIIVRTVKPTGDDYDGAGYGVTRDDYVKLQTTLSTLESAVPIREMSCEFRVGRRALEGRLVGVTPEYREIARLNLSAGRFLSDGDGLTERNHCVISGEVADTLYPTGNAIGELIQVDHEFYEVVGVCEPRSASAGIGGSLAAEDYSKDVYIPLQTMWRRLGDQIIQITPGQFRRDLIQLSQVTLRVAEADDVLPTADLVRETIAGDHPLVDYAVTVPMELLEQANTTRLMFMLLLGLIAAISLVVGGIGIMNIMLATVTERTREIGIRRALGAKRRDIVGQFLTESVVLSIVGGGLGVIGGLFCRPVAVGLRYQLERWIPEQMAAVPDLVRNVEPQVVPWSIPLSLGISVVVGVAFGVYPAIRAARLDPIEALRHD</sequence>
<dbReference type="Pfam" id="PF12704">
    <property type="entry name" value="MacB_PCD"/>
    <property type="match status" value="1"/>
</dbReference>
<dbReference type="Proteomes" id="UP000316426">
    <property type="component" value="Chromosome"/>
</dbReference>
<organism evidence="10 11">
    <name type="scientific">Botrimarina mediterranea</name>
    <dbReference type="NCBI Taxonomy" id="2528022"/>
    <lineage>
        <taxon>Bacteria</taxon>
        <taxon>Pseudomonadati</taxon>
        <taxon>Planctomycetota</taxon>
        <taxon>Planctomycetia</taxon>
        <taxon>Pirellulales</taxon>
        <taxon>Lacipirellulaceae</taxon>
        <taxon>Botrimarina</taxon>
    </lineage>
</organism>
<keyword evidence="10" id="KW-0547">Nucleotide-binding</keyword>
<reference evidence="10 11" key="1">
    <citation type="submission" date="2019-02" db="EMBL/GenBank/DDBJ databases">
        <title>Deep-cultivation of Planctomycetes and their phenomic and genomic characterization uncovers novel biology.</title>
        <authorList>
            <person name="Wiegand S."/>
            <person name="Jogler M."/>
            <person name="Boedeker C."/>
            <person name="Pinto D."/>
            <person name="Vollmers J."/>
            <person name="Rivas-Marin E."/>
            <person name="Kohn T."/>
            <person name="Peeters S.H."/>
            <person name="Heuer A."/>
            <person name="Rast P."/>
            <person name="Oberbeckmann S."/>
            <person name="Bunk B."/>
            <person name="Jeske O."/>
            <person name="Meyerdierks A."/>
            <person name="Storesund J.E."/>
            <person name="Kallscheuer N."/>
            <person name="Luecker S."/>
            <person name="Lage O.M."/>
            <person name="Pohl T."/>
            <person name="Merkel B.J."/>
            <person name="Hornburger P."/>
            <person name="Mueller R.-W."/>
            <person name="Bruemmer F."/>
            <person name="Labrenz M."/>
            <person name="Spormann A.M."/>
            <person name="Op den Camp H."/>
            <person name="Overmann J."/>
            <person name="Amann R."/>
            <person name="Jetten M.S.M."/>
            <person name="Mascher T."/>
            <person name="Medema M.H."/>
            <person name="Devos D.P."/>
            <person name="Kaster A.-K."/>
            <person name="Ovreas L."/>
            <person name="Rohde M."/>
            <person name="Galperin M.Y."/>
            <person name="Jogler C."/>
        </authorList>
    </citation>
    <scope>NUCLEOTIDE SEQUENCE [LARGE SCALE GENOMIC DNA]</scope>
    <source>
        <strain evidence="10 11">Spa11</strain>
    </source>
</reference>
<dbReference type="InterPro" id="IPR025857">
    <property type="entry name" value="MacB_PCD"/>
</dbReference>
<name>A0A518KBL4_9BACT</name>
<evidence type="ECO:0000313" key="11">
    <source>
        <dbReference type="Proteomes" id="UP000316426"/>
    </source>
</evidence>
<dbReference type="AlphaFoldDB" id="A0A518KBL4"/>
<dbReference type="RefSeq" id="WP_145114221.1">
    <property type="nucleotide sequence ID" value="NZ_CP036349.1"/>
</dbReference>
<evidence type="ECO:0000259" key="8">
    <source>
        <dbReference type="Pfam" id="PF02687"/>
    </source>
</evidence>
<dbReference type="InterPro" id="IPR003838">
    <property type="entry name" value="ABC3_permease_C"/>
</dbReference>
<evidence type="ECO:0000256" key="7">
    <source>
        <dbReference type="SAM" id="Phobius"/>
    </source>
</evidence>
<proteinExistence type="inferred from homology"/>
<feature type="transmembrane region" description="Helical" evidence="7">
    <location>
        <begin position="298"/>
        <end position="326"/>
    </location>
</feature>
<feature type="transmembrane region" description="Helical" evidence="7">
    <location>
        <begin position="406"/>
        <end position="428"/>
    </location>
</feature>
<keyword evidence="5 7" id="KW-0472">Membrane</keyword>
<dbReference type="PANTHER" id="PTHR30572:SF4">
    <property type="entry name" value="ABC TRANSPORTER PERMEASE YTRF"/>
    <property type="match status" value="1"/>
</dbReference>
<evidence type="ECO:0000256" key="3">
    <source>
        <dbReference type="ARBA" id="ARBA00022692"/>
    </source>
</evidence>
<keyword evidence="10" id="KW-0378">Hydrolase</keyword>
<dbReference type="Pfam" id="PF02687">
    <property type="entry name" value="FtsX"/>
    <property type="match status" value="1"/>
</dbReference>
<evidence type="ECO:0000256" key="1">
    <source>
        <dbReference type="ARBA" id="ARBA00004651"/>
    </source>
</evidence>
<dbReference type="EMBL" id="CP036349">
    <property type="protein sequence ID" value="QDV75168.1"/>
    <property type="molecule type" value="Genomic_DNA"/>
</dbReference>
<dbReference type="GO" id="GO:0005886">
    <property type="term" value="C:plasma membrane"/>
    <property type="evidence" value="ECO:0007669"/>
    <property type="project" value="UniProtKB-SubCell"/>
</dbReference>
<dbReference type="KEGG" id="bmei:Spa11_33810"/>
<dbReference type="GO" id="GO:0016787">
    <property type="term" value="F:hydrolase activity"/>
    <property type="evidence" value="ECO:0007669"/>
    <property type="project" value="UniProtKB-KW"/>
</dbReference>
<protein>
    <submittedName>
        <fullName evidence="10">Macrolide export ATP-binding/permease protein MacB</fullName>
        <ecNumber evidence="10">3.6.3.-</ecNumber>
    </submittedName>
</protein>
<feature type="transmembrane region" description="Helical" evidence="7">
    <location>
        <begin position="347"/>
        <end position="372"/>
    </location>
</feature>
<evidence type="ECO:0000256" key="2">
    <source>
        <dbReference type="ARBA" id="ARBA00022475"/>
    </source>
</evidence>
<feature type="domain" description="MacB-like periplasmic core" evidence="9">
    <location>
        <begin position="31"/>
        <end position="266"/>
    </location>
</feature>
<keyword evidence="3 7" id="KW-0812">Transmembrane</keyword>